<accession>A0A2T0U002</accession>
<name>A0A2T0U002_9ACTN</name>
<evidence type="ECO:0000313" key="3">
    <source>
        <dbReference type="Proteomes" id="UP000239210"/>
    </source>
</evidence>
<dbReference type="Pfam" id="PF21851">
    <property type="entry name" value="DUF6910"/>
    <property type="match status" value="1"/>
</dbReference>
<evidence type="ECO:0000256" key="1">
    <source>
        <dbReference type="SAM" id="MobiDB-lite"/>
    </source>
</evidence>
<proteinExistence type="predicted"/>
<dbReference type="Proteomes" id="UP000239210">
    <property type="component" value="Unassembled WGS sequence"/>
</dbReference>
<dbReference type="EMBL" id="PVTG01000002">
    <property type="protein sequence ID" value="PRY51239.1"/>
    <property type="molecule type" value="Genomic_DNA"/>
</dbReference>
<feature type="compositionally biased region" description="Basic residues" evidence="1">
    <location>
        <begin position="9"/>
        <end position="20"/>
    </location>
</feature>
<comment type="caution">
    <text evidence="2">The sequence shown here is derived from an EMBL/GenBank/DDBJ whole genome shotgun (WGS) entry which is preliminary data.</text>
</comment>
<gene>
    <name evidence="2" type="ORF">LY71_102304</name>
</gene>
<keyword evidence="3" id="KW-1185">Reference proteome</keyword>
<reference evidence="2 3" key="1">
    <citation type="submission" date="2018-03" db="EMBL/GenBank/DDBJ databases">
        <title>Genomic Encyclopedia of Archaeal and Bacterial Type Strains, Phase II (KMG-II): from individual species to whole genera.</title>
        <authorList>
            <person name="Goeker M."/>
        </authorList>
    </citation>
    <scope>NUCLEOTIDE SEQUENCE [LARGE SCALE GENOMIC DNA]</scope>
    <source>
        <strain evidence="2 3">DSM 45416</strain>
    </source>
</reference>
<feature type="region of interest" description="Disordered" evidence="1">
    <location>
        <begin position="1"/>
        <end position="20"/>
    </location>
</feature>
<protein>
    <submittedName>
        <fullName evidence="2">Uncharacterized protein</fullName>
    </submittedName>
</protein>
<dbReference type="AlphaFoldDB" id="A0A2T0U002"/>
<evidence type="ECO:0000313" key="2">
    <source>
        <dbReference type="EMBL" id="PRY51239.1"/>
    </source>
</evidence>
<dbReference type="InterPro" id="IPR053852">
    <property type="entry name" value="DUF6910"/>
</dbReference>
<sequence length="327" mass="33915">MAYVPRDGRRMRRRAGGHRSPVRVTVDGVAALRFDDGTPVRAASGIAPLGDGWLVAQDDATHAAWRRPGSVTRVRVLPPVEGHDTFAAAAGTKHLKPDLEVACPAEVDGAPAVLLLGSGSTARRVRGVLVRLEDGRPVSVAADLGALYERVGAVLGVPADQRNLEGGSRLGDTVRWYQRGNLAAGVPSASVEVPLADLVDAVLGRTGPRAVPVTRPCRHELGEVDGVGLAVTDAVALPDGRELLSAAAEDTPNAVDDGPVVATALALVDGPDVLAVARIPEVGGRVHKVEGLALREVRGAEVHLLAVVDDDDPDTPSAELALRAVLD</sequence>
<organism evidence="2 3">
    <name type="scientific">Geodermatophilus tzadiensis</name>
    <dbReference type="NCBI Taxonomy" id="1137988"/>
    <lineage>
        <taxon>Bacteria</taxon>
        <taxon>Bacillati</taxon>
        <taxon>Actinomycetota</taxon>
        <taxon>Actinomycetes</taxon>
        <taxon>Geodermatophilales</taxon>
        <taxon>Geodermatophilaceae</taxon>
        <taxon>Geodermatophilus</taxon>
    </lineage>
</organism>